<organism evidence="2 3">
    <name type="scientific">Herbiconiux ginsengi</name>
    <dbReference type="NCBI Taxonomy" id="381665"/>
    <lineage>
        <taxon>Bacteria</taxon>
        <taxon>Bacillati</taxon>
        <taxon>Actinomycetota</taxon>
        <taxon>Actinomycetes</taxon>
        <taxon>Micrococcales</taxon>
        <taxon>Microbacteriaceae</taxon>
        <taxon>Herbiconiux</taxon>
    </lineage>
</organism>
<reference evidence="2 3" key="1">
    <citation type="submission" date="2016-10" db="EMBL/GenBank/DDBJ databases">
        <authorList>
            <person name="de Groot N.N."/>
        </authorList>
    </citation>
    <scope>NUCLEOTIDE SEQUENCE [LARGE SCALE GENOMIC DNA]</scope>
    <source>
        <strain evidence="2 3">CGMCC 4.3491</strain>
    </source>
</reference>
<gene>
    <name evidence="2" type="ORF">SAMN05216554_0126</name>
</gene>
<dbReference type="AlphaFoldDB" id="A0A1H3U4A5"/>
<keyword evidence="2" id="KW-0808">Transferase</keyword>
<dbReference type="Pfam" id="PF00485">
    <property type="entry name" value="PRK"/>
    <property type="match status" value="1"/>
</dbReference>
<protein>
    <submittedName>
        <fullName evidence="2">Phosphoribulokinase / Uridine kinase family protein</fullName>
    </submittedName>
</protein>
<keyword evidence="3" id="KW-1185">Reference proteome</keyword>
<dbReference type="EMBL" id="FNPZ01000011">
    <property type="protein sequence ID" value="SDZ57306.1"/>
    <property type="molecule type" value="Genomic_DNA"/>
</dbReference>
<keyword evidence="2" id="KW-0418">Kinase</keyword>
<evidence type="ECO:0000313" key="2">
    <source>
        <dbReference type="EMBL" id="SDZ57306.1"/>
    </source>
</evidence>
<dbReference type="Proteomes" id="UP000198891">
    <property type="component" value="Unassembled WGS sequence"/>
</dbReference>
<accession>A0A1H3U4A5</accession>
<feature type="domain" description="Phosphoribulokinase/uridine kinase" evidence="1">
    <location>
        <begin position="34"/>
        <end position="214"/>
    </location>
</feature>
<dbReference type="NCBIfam" id="NF006743">
    <property type="entry name" value="PRK09270.1-2"/>
    <property type="match status" value="1"/>
</dbReference>
<evidence type="ECO:0000313" key="3">
    <source>
        <dbReference type="Proteomes" id="UP000198891"/>
    </source>
</evidence>
<dbReference type="InterPro" id="IPR006083">
    <property type="entry name" value="PRK/URK"/>
</dbReference>
<dbReference type="Gene3D" id="3.40.50.300">
    <property type="entry name" value="P-loop containing nucleotide triphosphate hydrolases"/>
    <property type="match status" value="1"/>
</dbReference>
<dbReference type="InterPro" id="IPR027417">
    <property type="entry name" value="P-loop_NTPase"/>
</dbReference>
<sequence length="220" mass="23641">MSDHPSDQSDATPVTLDDLLERCRALIASGERRILGIAGTPGAGKSTLCAALIAGLGGQAVLVGQDGFHFANQELERLGRRDRKGAPDTFDVDGFVALLGRLGPSGADTVYAPVFDRALEESIGSAVPVPASVPLVITEGNYLLADDHGWSAVREHLHESWFVDVSPELRRDRLVRRRVSYGHSPADSADWVREVDEKNAAVVDATRTNADLLLHLTTVL</sequence>
<dbReference type="GO" id="GO:0016301">
    <property type="term" value="F:kinase activity"/>
    <property type="evidence" value="ECO:0007669"/>
    <property type="project" value="UniProtKB-KW"/>
</dbReference>
<dbReference type="SUPFAM" id="SSF52540">
    <property type="entry name" value="P-loop containing nucleoside triphosphate hydrolases"/>
    <property type="match status" value="1"/>
</dbReference>
<name>A0A1H3U4A5_9MICO</name>
<proteinExistence type="predicted"/>
<dbReference type="RefSeq" id="WP_245741752.1">
    <property type="nucleotide sequence ID" value="NZ_FNPZ01000011.1"/>
</dbReference>
<evidence type="ECO:0000259" key="1">
    <source>
        <dbReference type="Pfam" id="PF00485"/>
    </source>
</evidence>
<dbReference type="GO" id="GO:0005524">
    <property type="term" value="F:ATP binding"/>
    <property type="evidence" value="ECO:0007669"/>
    <property type="project" value="InterPro"/>
</dbReference>
<dbReference type="STRING" id="381665.SAMN05216554_0126"/>
<dbReference type="PANTHER" id="PTHR10285">
    <property type="entry name" value="URIDINE KINASE"/>
    <property type="match status" value="1"/>
</dbReference>